<feature type="transmembrane region" description="Helical" evidence="1">
    <location>
        <begin position="32"/>
        <end position="57"/>
    </location>
</feature>
<dbReference type="EMBL" id="ADVG01000003">
    <property type="protein sequence ID" value="EFH85216.1"/>
    <property type="molecule type" value="Genomic_DNA"/>
</dbReference>
<evidence type="ECO:0000313" key="3">
    <source>
        <dbReference type="Proteomes" id="UP000004508"/>
    </source>
</evidence>
<reference evidence="2 3" key="1">
    <citation type="journal article" date="2011" name="Stand. Genomic Sci.">
        <title>Non-contiguous finished genome sequence and contextual data of the filamentous soil bacterium Ktedonobacter racemifer type strain (SOSP1-21).</title>
        <authorList>
            <person name="Chang Y.J."/>
            <person name="Land M."/>
            <person name="Hauser L."/>
            <person name="Chertkov O."/>
            <person name="Del Rio T.G."/>
            <person name="Nolan M."/>
            <person name="Copeland A."/>
            <person name="Tice H."/>
            <person name="Cheng J.F."/>
            <person name="Lucas S."/>
            <person name="Han C."/>
            <person name="Goodwin L."/>
            <person name="Pitluck S."/>
            <person name="Ivanova N."/>
            <person name="Ovchinikova G."/>
            <person name="Pati A."/>
            <person name="Chen A."/>
            <person name="Palaniappan K."/>
            <person name="Mavromatis K."/>
            <person name="Liolios K."/>
            <person name="Brettin T."/>
            <person name="Fiebig A."/>
            <person name="Rohde M."/>
            <person name="Abt B."/>
            <person name="Goker M."/>
            <person name="Detter J.C."/>
            <person name="Woyke T."/>
            <person name="Bristow J."/>
            <person name="Eisen J.A."/>
            <person name="Markowitz V."/>
            <person name="Hugenholtz P."/>
            <person name="Kyrpides N.C."/>
            <person name="Klenk H.P."/>
            <person name="Lapidus A."/>
        </authorList>
    </citation>
    <scope>NUCLEOTIDE SEQUENCE [LARGE SCALE GENOMIC DNA]</scope>
    <source>
        <strain evidence="3">DSM 44963</strain>
    </source>
</reference>
<evidence type="ECO:0000313" key="2">
    <source>
        <dbReference type="EMBL" id="EFH85216.1"/>
    </source>
</evidence>
<evidence type="ECO:0000256" key="1">
    <source>
        <dbReference type="SAM" id="Phobius"/>
    </source>
</evidence>
<accession>D6TUB9</accession>
<keyword evidence="1" id="KW-1133">Transmembrane helix</keyword>
<comment type="caution">
    <text evidence="2">The sequence shown here is derived from an EMBL/GenBank/DDBJ whole genome shotgun (WGS) entry which is preliminary data.</text>
</comment>
<keyword evidence="3" id="KW-1185">Reference proteome</keyword>
<protein>
    <submittedName>
        <fullName evidence="2">Lysine exporter protein (LysE/YggA)</fullName>
    </submittedName>
</protein>
<keyword evidence="1" id="KW-0812">Transmembrane</keyword>
<sequence length="94" mass="10442">MGMSRIVLGFTPKAGAIFATILPQFILPGDSLWRLLLMLCAYEAILFTWLHLYGYLLSRAGQSRFGRRIQVWLQGVTGGVLLALGAKLAFEQKV</sequence>
<feature type="transmembrane region" description="Helical" evidence="1">
    <location>
        <begin position="69"/>
        <end position="90"/>
    </location>
</feature>
<dbReference type="Proteomes" id="UP000004508">
    <property type="component" value="Unassembled WGS sequence"/>
</dbReference>
<dbReference type="AlphaFoldDB" id="D6TUB9"/>
<organism evidence="2 3">
    <name type="scientific">Ktedonobacter racemifer DSM 44963</name>
    <dbReference type="NCBI Taxonomy" id="485913"/>
    <lineage>
        <taxon>Bacteria</taxon>
        <taxon>Bacillati</taxon>
        <taxon>Chloroflexota</taxon>
        <taxon>Ktedonobacteria</taxon>
        <taxon>Ktedonobacterales</taxon>
        <taxon>Ktedonobacteraceae</taxon>
        <taxon>Ktedonobacter</taxon>
    </lineage>
</organism>
<name>D6TUB9_KTERA</name>
<keyword evidence="1" id="KW-0472">Membrane</keyword>
<gene>
    <name evidence="2" type="ORF">Krac_6391</name>
</gene>
<dbReference type="InParanoid" id="D6TUB9"/>
<proteinExistence type="predicted"/>
<feature type="transmembrane region" description="Helical" evidence="1">
    <location>
        <begin position="7"/>
        <end position="26"/>
    </location>
</feature>